<feature type="transmembrane region" description="Helical" evidence="7">
    <location>
        <begin position="327"/>
        <end position="347"/>
    </location>
</feature>
<feature type="transmembrane region" description="Helical" evidence="7">
    <location>
        <begin position="30"/>
        <end position="48"/>
    </location>
</feature>
<dbReference type="PANTHER" id="PTHR11662:SF399">
    <property type="entry name" value="FI19708P1-RELATED"/>
    <property type="match status" value="1"/>
</dbReference>
<evidence type="ECO:0000313" key="10">
    <source>
        <dbReference type="Proteomes" id="UP001152320"/>
    </source>
</evidence>
<evidence type="ECO:0000256" key="3">
    <source>
        <dbReference type="ARBA" id="ARBA00022692"/>
    </source>
</evidence>
<name>A0A9Q1C3V7_HOLLE</name>
<feature type="transmembrane region" description="Helical" evidence="7">
    <location>
        <begin position="145"/>
        <end position="168"/>
    </location>
</feature>
<gene>
    <name evidence="9" type="ORF">HOLleu_18874</name>
</gene>
<evidence type="ECO:0000259" key="8">
    <source>
        <dbReference type="PROSITE" id="PS50850"/>
    </source>
</evidence>
<proteinExistence type="predicted"/>
<sequence>MNTNESDSRSFQEAAHPSFRTAQHSWHIPTRYVLVALLCLACFTSYGLRVNLNVAIVAMVNNSASDKSQTDSFCKGLRNDTSRTDTAGSFEWDQNVQSAILGSFYYGYMLTQIPAGWLCTAVGAKWTLGISVLTSSVLNLLTPLAAYHGVTALIASRVLLGLAQGVFYPSVYAFQGLWIPPAERSTSFGFITSGTKVGITVFYFVSGFLASSDILQGWPSVFYFSGFAGIFWCILWFPLAYNSPSSHPWISQTERNYIMKSLEWDKKQQRTSHVPWGRLLTSVPVWASLICQISCEFAFFVFLAEMPTYFTTIQGFSVSESGLISSLPWVMQMFTAILGGLIADSLINKHVMKVATVRKGFTVVGVAIQCPLFLVTAYAGCNSTLVVVCFLTALSFGAVSGYHVNKLDLAPNLVGIISGMGNTVTTIGGILGPIVVAQLTGDKMHYGKRKNLVILAGCQRSSVVTRKSKSEPFEALYPKVRSTKTFYVRCVDASYQEEEPYCFAWVSEVIRGHQRQQLLNGEEYSGLCAVF</sequence>
<feature type="domain" description="Major facilitator superfamily (MFS) profile" evidence="8">
    <location>
        <begin position="33"/>
        <end position="474"/>
    </location>
</feature>
<evidence type="ECO:0000256" key="6">
    <source>
        <dbReference type="ARBA" id="ARBA00023136"/>
    </source>
</evidence>
<feature type="transmembrane region" description="Helical" evidence="7">
    <location>
        <begin position="385"/>
        <end position="404"/>
    </location>
</feature>
<feature type="transmembrane region" description="Helical" evidence="7">
    <location>
        <begin position="188"/>
        <end position="209"/>
    </location>
</feature>
<dbReference type="EMBL" id="JAIZAY010000008">
    <property type="protein sequence ID" value="KAJ8037930.1"/>
    <property type="molecule type" value="Genomic_DNA"/>
</dbReference>
<comment type="subcellular location">
    <subcellularLocation>
        <location evidence="1">Membrane</location>
        <topology evidence="1">Multi-pass membrane protein</topology>
    </subcellularLocation>
</comment>
<dbReference type="GO" id="GO:0016324">
    <property type="term" value="C:apical plasma membrane"/>
    <property type="evidence" value="ECO:0007669"/>
    <property type="project" value="TreeGrafter"/>
</dbReference>
<dbReference type="Proteomes" id="UP001152320">
    <property type="component" value="Chromosome 8"/>
</dbReference>
<keyword evidence="3 7" id="KW-0812">Transmembrane</keyword>
<evidence type="ECO:0000256" key="7">
    <source>
        <dbReference type="SAM" id="Phobius"/>
    </source>
</evidence>
<keyword evidence="4" id="KW-0769">Symport</keyword>
<feature type="transmembrane region" description="Helical" evidence="7">
    <location>
        <begin position="416"/>
        <end position="440"/>
    </location>
</feature>
<organism evidence="9 10">
    <name type="scientific">Holothuria leucospilota</name>
    <name type="common">Black long sea cucumber</name>
    <name type="synonym">Mertensiothuria leucospilota</name>
    <dbReference type="NCBI Taxonomy" id="206669"/>
    <lineage>
        <taxon>Eukaryota</taxon>
        <taxon>Metazoa</taxon>
        <taxon>Echinodermata</taxon>
        <taxon>Eleutherozoa</taxon>
        <taxon>Echinozoa</taxon>
        <taxon>Holothuroidea</taxon>
        <taxon>Aspidochirotacea</taxon>
        <taxon>Aspidochirotida</taxon>
        <taxon>Holothuriidae</taxon>
        <taxon>Holothuria</taxon>
    </lineage>
</organism>
<evidence type="ECO:0000313" key="9">
    <source>
        <dbReference type="EMBL" id="KAJ8037930.1"/>
    </source>
</evidence>
<keyword evidence="2" id="KW-0813">Transport</keyword>
<dbReference type="FunFam" id="1.20.1250.20:FF:000423">
    <property type="entry name" value="Putative inorganic phosphate cotransporter-like Protein"/>
    <property type="match status" value="1"/>
</dbReference>
<dbReference type="GO" id="GO:0015293">
    <property type="term" value="F:symporter activity"/>
    <property type="evidence" value="ECO:0007669"/>
    <property type="project" value="UniProtKB-KW"/>
</dbReference>
<dbReference type="Pfam" id="PF07690">
    <property type="entry name" value="MFS_1"/>
    <property type="match status" value="1"/>
</dbReference>
<dbReference type="InterPro" id="IPR050382">
    <property type="entry name" value="MFS_Na/Anion_cotransporter"/>
</dbReference>
<dbReference type="InterPro" id="IPR036259">
    <property type="entry name" value="MFS_trans_sf"/>
</dbReference>
<reference evidence="9" key="1">
    <citation type="submission" date="2021-10" db="EMBL/GenBank/DDBJ databases">
        <title>Tropical sea cucumber genome reveals ecological adaptation and Cuvierian tubules defense mechanism.</title>
        <authorList>
            <person name="Chen T."/>
        </authorList>
    </citation>
    <scope>NUCLEOTIDE SEQUENCE</scope>
    <source>
        <strain evidence="9">Nanhai2018</strain>
        <tissue evidence="9">Muscle</tissue>
    </source>
</reference>
<comment type="caution">
    <text evidence="9">The sequence shown here is derived from an EMBL/GenBank/DDBJ whole genome shotgun (WGS) entry which is preliminary data.</text>
</comment>
<dbReference type="PROSITE" id="PS50850">
    <property type="entry name" value="MFS"/>
    <property type="match status" value="1"/>
</dbReference>
<dbReference type="SUPFAM" id="SSF103473">
    <property type="entry name" value="MFS general substrate transporter"/>
    <property type="match status" value="1"/>
</dbReference>
<dbReference type="InterPro" id="IPR020846">
    <property type="entry name" value="MFS_dom"/>
</dbReference>
<dbReference type="GO" id="GO:0006820">
    <property type="term" value="P:monoatomic anion transport"/>
    <property type="evidence" value="ECO:0007669"/>
    <property type="project" value="TreeGrafter"/>
</dbReference>
<dbReference type="AlphaFoldDB" id="A0A9Q1C3V7"/>
<dbReference type="InterPro" id="IPR011701">
    <property type="entry name" value="MFS"/>
</dbReference>
<keyword evidence="10" id="KW-1185">Reference proteome</keyword>
<keyword evidence="5 7" id="KW-1133">Transmembrane helix</keyword>
<dbReference type="PANTHER" id="PTHR11662">
    <property type="entry name" value="SOLUTE CARRIER FAMILY 17"/>
    <property type="match status" value="1"/>
</dbReference>
<feature type="transmembrane region" description="Helical" evidence="7">
    <location>
        <begin position="285"/>
        <end position="306"/>
    </location>
</feature>
<keyword evidence="6 7" id="KW-0472">Membrane</keyword>
<accession>A0A9Q1C3V7</accession>
<dbReference type="Gene3D" id="1.20.1250.20">
    <property type="entry name" value="MFS general substrate transporter like domains"/>
    <property type="match status" value="2"/>
</dbReference>
<evidence type="ECO:0000256" key="1">
    <source>
        <dbReference type="ARBA" id="ARBA00004141"/>
    </source>
</evidence>
<dbReference type="FunFam" id="1.20.1250.20:FF:000003">
    <property type="entry name" value="Solute carrier family 17 member 3"/>
    <property type="match status" value="1"/>
</dbReference>
<evidence type="ECO:0000256" key="5">
    <source>
        <dbReference type="ARBA" id="ARBA00022989"/>
    </source>
</evidence>
<protein>
    <submittedName>
        <fullName evidence="9">Sialin</fullName>
    </submittedName>
</protein>
<evidence type="ECO:0000256" key="4">
    <source>
        <dbReference type="ARBA" id="ARBA00022847"/>
    </source>
</evidence>
<dbReference type="OrthoDB" id="2985014at2759"/>
<feature type="transmembrane region" description="Helical" evidence="7">
    <location>
        <begin position="359"/>
        <end position="378"/>
    </location>
</feature>
<feature type="transmembrane region" description="Helical" evidence="7">
    <location>
        <begin position="221"/>
        <end position="241"/>
    </location>
</feature>
<evidence type="ECO:0000256" key="2">
    <source>
        <dbReference type="ARBA" id="ARBA00022448"/>
    </source>
</evidence>